<proteinExistence type="predicted"/>
<name>A0A1G2FIK9_9BACT</name>
<dbReference type="SUPFAM" id="SSF55608">
    <property type="entry name" value="Homing endonucleases"/>
    <property type="match status" value="1"/>
</dbReference>
<dbReference type="GO" id="GO:0004519">
    <property type="term" value="F:endonuclease activity"/>
    <property type="evidence" value="ECO:0007669"/>
    <property type="project" value="InterPro"/>
</dbReference>
<protein>
    <recommendedName>
        <fullName evidence="1">Homing endonuclease LAGLIDADG domain-containing protein</fullName>
    </recommendedName>
</protein>
<organism evidence="2 3">
    <name type="scientific">Candidatus Portnoybacteria bacterium RIFCSPHIGHO2_12_FULL_38_9</name>
    <dbReference type="NCBI Taxonomy" id="1801997"/>
    <lineage>
        <taxon>Bacteria</taxon>
        <taxon>Candidatus Portnoyibacteriota</taxon>
    </lineage>
</organism>
<dbReference type="AlphaFoldDB" id="A0A1G2FIK9"/>
<comment type="caution">
    <text evidence="2">The sequence shown here is derived from an EMBL/GenBank/DDBJ whole genome shotgun (WGS) entry which is preliminary data.</text>
</comment>
<dbReference type="InterPro" id="IPR027434">
    <property type="entry name" value="Homing_endonucl"/>
</dbReference>
<evidence type="ECO:0000313" key="3">
    <source>
        <dbReference type="Proteomes" id="UP000177061"/>
    </source>
</evidence>
<dbReference type="Pfam" id="PF00961">
    <property type="entry name" value="LAGLIDADG_1"/>
    <property type="match status" value="1"/>
</dbReference>
<dbReference type="Gene3D" id="3.10.28.10">
    <property type="entry name" value="Homing endonucleases"/>
    <property type="match status" value="1"/>
</dbReference>
<dbReference type="Proteomes" id="UP000177061">
    <property type="component" value="Unassembled WGS sequence"/>
</dbReference>
<dbReference type="PANTHER" id="PTHR36181">
    <property type="entry name" value="INTRON-ENCODED ENDONUCLEASE AI3-RELATED"/>
    <property type="match status" value="1"/>
</dbReference>
<reference evidence="2 3" key="1">
    <citation type="journal article" date="2016" name="Nat. Commun.">
        <title>Thousands of microbial genomes shed light on interconnected biogeochemical processes in an aquifer system.</title>
        <authorList>
            <person name="Anantharaman K."/>
            <person name="Brown C.T."/>
            <person name="Hug L.A."/>
            <person name="Sharon I."/>
            <person name="Castelle C.J."/>
            <person name="Probst A.J."/>
            <person name="Thomas B.C."/>
            <person name="Singh A."/>
            <person name="Wilkins M.J."/>
            <person name="Karaoz U."/>
            <person name="Brodie E.L."/>
            <person name="Williams K.H."/>
            <person name="Hubbard S.S."/>
            <person name="Banfield J.F."/>
        </authorList>
    </citation>
    <scope>NUCLEOTIDE SEQUENCE [LARGE SCALE GENOMIC DNA]</scope>
</reference>
<accession>A0A1G2FIK9</accession>
<dbReference type="PANTHER" id="PTHR36181:SF2">
    <property type="entry name" value="INTRON-ENCODED ENDONUCLEASE AI3-RELATED"/>
    <property type="match status" value="1"/>
</dbReference>
<dbReference type="InterPro" id="IPR004860">
    <property type="entry name" value="LAGLIDADG_dom"/>
</dbReference>
<dbReference type="EMBL" id="MHNB01000003">
    <property type="protein sequence ID" value="OGZ37622.1"/>
    <property type="molecule type" value="Genomic_DNA"/>
</dbReference>
<gene>
    <name evidence="2" type="ORF">A3J64_02905</name>
</gene>
<evidence type="ECO:0000313" key="2">
    <source>
        <dbReference type="EMBL" id="OGZ37622.1"/>
    </source>
</evidence>
<dbReference type="InterPro" id="IPR051289">
    <property type="entry name" value="LAGLIDADG_Endonuclease"/>
</dbReference>
<sequence>MNQKNQQWFKQIPRPTGYYLAGFVDGEGSFNVSLRKRDDHTMKWQIVLNFSVAQIDKTVLSLLKRYLGCGKLNQRRQDGIWIYSVINPLAINERIIPFFKKFNFLSSKTKRNFSIFCKIAKLVNAHSYLTPEGLEMIIQLREKLNEGRGRKRKYSIHDYFDSLPEDPQRLHARPRALRKEK</sequence>
<feature type="domain" description="Homing endonuclease LAGLIDADG" evidence="1">
    <location>
        <begin position="20"/>
        <end position="119"/>
    </location>
</feature>
<evidence type="ECO:0000259" key="1">
    <source>
        <dbReference type="Pfam" id="PF00961"/>
    </source>
</evidence>